<dbReference type="OrthoDB" id="2402957at2"/>
<protein>
    <submittedName>
        <fullName evidence="1">Uncharacterized protein</fullName>
    </submittedName>
</protein>
<proteinExistence type="predicted"/>
<dbReference type="GeneID" id="35294210"/>
<dbReference type="KEGG" id="mcak:MCCS_00510"/>
<reference evidence="1 2" key="1">
    <citation type="journal article" date="2017" name="Int. J. Syst. Evol. Microbiol.">
        <title>Macrococcus canis sp. nov., a skin bacterium associated with infections in dogs.</title>
        <authorList>
            <person name="Gobeli Brawand S."/>
            <person name="Cotting K."/>
            <person name="Gomez-Sanz E."/>
            <person name="Collaud A."/>
            <person name="Thomann A."/>
            <person name="Brodard I."/>
            <person name="Rodriguez-Campos S."/>
            <person name="Strauss C."/>
            <person name="Perreten V."/>
        </authorList>
    </citation>
    <scope>NUCLEOTIDE SEQUENCE [LARGE SCALE GENOMIC DNA]</scope>
    <source>
        <strain evidence="1 2">KM45013</strain>
    </source>
</reference>
<sequence length="486" mass="58031">MKTKVLDKMYSKKDIYEELKISSYALNLKLEKLEKFYNIDFKQFHNFNGEEKNNQYTFNGISKELLIVLLKNIDNLPLNQSNNKNSFNTNDINGAEYIKFIRGIMKDIDKIDILPLKIDIISKDIFQNTLQWLQTGDAFEQKLQEIYSHMNYFSVEKKIELQKQIFKAIDETIYNFHLQEYVEQRKTVDSEIPINKKEYKKVQEIDYDLYKKSLIPIDSPIESSQLFETTEYKSIDLLIVKMLINSKFVDNPALEIEKKYGAQNKNRELKRTSINALAKMTDNKLMHAGKTYDYDEFLREYLLRMSSHLVSRKEKLKSFSYVNKIYAAEKKSSILKKIKIMKFYRRRANQNVALTEQILKTKYELEKLHSFLIYNKMNFSKSILIPKEYFMYMIEDINLILKKIDGYIDPEIVSKYYPNIQMKITNRPIVFTKRYLKIQRKIIEELSKNIPSNNRNRIFHINIITNSYKKELENFRTSNSQSNKEL</sequence>
<dbReference type="STRING" id="1855823.MCCS_00510"/>
<name>A0A1W7A7V8_9STAP</name>
<accession>A0A1W7A7V8</accession>
<dbReference type="EMBL" id="CP021059">
    <property type="protein sequence ID" value="ARQ05723.1"/>
    <property type="molecule type" value="Genomic_DNA"/>
</dbReference>
<dbReference type="RefSeq" id="WP_086041452.1">
    <property type="nucleotide sequence ID" value="NZ_CP021059.1"/>
</dbReference>
<evidence type="ECO:0000313" key="1">
    <source>
        <dbReference type="EMBL" id="ARQ05723.1"/>
    </source>
</evidence>
<dbReference type="Pfam" id="PF19504">
    <property type="entry name" value="DUF6038"/>
    <property type="match status" value="1"/>
</dbReference>
<dbReference type="InterPro" id="IPR046101">
    <property type="entry name" value="DUF6038"/>
</dbReference>
<gene>
    <name evidence="1" type="ORF">MCCS_00510</name>
</gene>
<dbReference type="Proteomes" id="UP000194154">
    <property type="component" value="Chromosome"/>
</dbReference>
<evidence type="ECO:0000313" key="2">
    <source>
        <dbReference type="Proteomes" id="UP000194154"/>
    </source>
</evidence>
<dbReference type="AlphaFoldDB" id="A0A1W7A7V8"/>
<organism evidence="1 2">
    <name type="scientific">Macrococcoides canis</name>
    <dbReference type="NCBI Taxonomy" id="1855823"/>
    <lineage>
        <taxon>Bacteria</taxon>
        <taxon>Bacillati</taxon>
        <taxon>Bacillota</taxon>
        <taxon>Bacilli</taxon>
        <taxon>Bacillales</taxon>
        <taxon>Staphylococcaceae</taxon>
        <taxon>Macrococcoides</taxon>
    </lineage>
</organism>
<keyword evidence="2" id="KW-1185">Reference proteome</keyword>